<dbReference type="AlphaFoldDB" id="A0A9W9MZH2"/>
<reference evidence="2" key="1">
    <citation type="submission" date="2022-11" db="EMBL/GenBank/DDBJ databases">
        <authorList>
            <person name="Petersen C."/>
        </authorList>
    </citation>
    <scope>NUCLEOTIDE SEQUENCE</scope>
    <source>
        <strain evidence="2">IBT 16849</strain>
    </source>
</reference>
<feature type="compositionally biased region" description="Basic residues" evidence="1">
    <location>
        <begin position="1"/>
        <end position="10"/>
    </location>
</feature>
<keyword evidence="3" id="KW-1185">Reference proteome</keyword>
<protein>
    <submittedName>
        <fullName evidence="2">Uncharacterized protein</fullName>
    </submittedName>
</protein>
<feature type="region of interest" description="Disordered" evidence="1">
    <location>
        <begin position="1"/>
        <end position="30"/>
    </location>
</feature>
<comment type="caution">
    <text evidence="2">The sequence shown here is derived from an EMBL/GenBank/DDBJ whole genome shotgun (WGS) entry which is preliminary data.</text>
</comment>
<evidence type="ECO:0000313" key="3">
    <source>
        <dbReference type="Proteomes" id="UP001150879"/>
    </source>
</evidence>
<sequence length="30" mass="3293">MLQMKRKSGQRVRSEGTAVTVKADSREAAT</sequence>
<evidence type="ECO:0000313" key="2">
    <source>
        <dbReference type="EMBL" id="KAJ5210210.1"/>
    </source>
</evidence>
<evidence type="ECO:0000256" key="1">
    <source>
        <dbReference type="SAM" id="MobiDB-lite"/>
    </source>
</evidence>
<gene>
    <name evidence="2" type="ORF">N7472_000349</name>
</gene>
<organism evidence="2 3">
    <name type="scientific">Penicillium cf. griseofulvum</name>
    <dbReference type="NCBI Taxonomy" id="2972120"/>
    <lineage>
        <taxon>Eukaryota</taxon>
        <taxon>Fungi</taxon>
        <taxon>Dikarya</taxon>
        <taxon>Ascomycota</taxon>
        <taxon>Pezizomycotina</taxon>
        <taxon>Eurotiomycetes</taxon>
        <taxon>Eurotiomycetidae</taxon>
        <taxon>Eurotiales</taxon>
        <taxon>Aspergillaceae</taxon>
        <taxon>Penicillium</taxon>
    </lineage>
</organism>
<proteinExistence type="predicted"/>
<dbReference type="EMBL" id="JAPQKP010000001">
    <property type="protein sequence ID" value="KAJ5210210.1"/>
    <property type="molecule type" value="Genomic_DNA"/>
</dbReference>
<reference evidence="2" key="2">
    <citation type="journal article" date="2023" name="IMA Fungus">
        <title>Comparative genomic study of the Penicillium genus elucidates a diverse pangenome and 15 lateral gene transfer events.</title>
        <authorList>
            <person name="Petersen C."/>
            <person name="Sorensen T."/>
            <person name="Nielsen M.R."/>
            <person name="Sondergaard T.E."/>
            <person name="Sorensen J.L."/>
            <person name="Fitzpatrick D.A."/>
            <person name="Frisvad J.C."/>
            <person name="Nielsen K.L."/>
        </authorList>
    </citation>
    <scope>NUCLEOTIDE SEQUENCE</scope>
    <source>
        <strain evidence="2">IBT 16849</strain>
    </source>
</reference>
<dbReference type="Proteomes" id="UP001150879">
    <property type="component" value="Unassembled WGS sequence"/>
</dbReference>
<accession>A0A9W9MZH2</accession>
<name>A0A9W9MZH2_9EURO</name>